<dbReference type="InterPro" id="IPR036890">
    <property type="entry name" value="HATPase_C_sf"/>
</dbReference>
<dbReference type="NCBIfam" id="TIGR00229">
    <property type="entry name" value="sensory_box"/>
    <property type="match status" value="1"/>
</dbReference>
<dbReference type="SMART" id="SM00091">
    <property type="entry name" value="PAS"/>
    <property type="match status" value="1"/>
</dbReference>
<dbReference type="STRING" id="1735162.PeribacterB2_0291"/>
<dbReference type="Gene3D" id="3.30.450.20">
    <property type="entry name" value="PAS domain"/>
    <property type="match status" value="1"/>
</dbReference>
<keyword evidence="7" id="KW-0472">Membrane</keyword>
<sequence>MRKTIHSASNGIALKLKFLAKEKEVVRRKLVVTAREKEVVRRKLVVTAKKLRLKARQLAATAKEKEVVRRKLVITADALRISRKTLEKKVLERTKDLEKVRAKDEAILASIGEGLVATDKNGRILLVNKACERLLGWKEGETQGKLLSKVIPMSDSTGKTIPALERLITKTLKDRSTTTTTTTMYYKRKDGTSFPVALTVAPIFIGKDLIGAVKVFRDITKEKEIEKARSEFMSIASHQLRTPLTAIRWVLSSLKRENLTEDQAKLVKTAHETSMNMASTIRRMLMISHLEEDGMEPELEQVVLQRELEKISRLHDAHRQRNGLELALQCPQDLMVRTDKQLLIEILDNLLSNALKYTPRGGKVRMSVTKEKESIRIDVADTGYGIPQEEQKRIPEKFFRASNVASPVEAGTGIGLYMVYNIVRLIGGTISFVSQENKGTTFTLLFPS</sequence>
<dbReference type="PROSITE" id="PS50112">
    <property type="entry name" value="PAS"/>
    <property type="match status" value="1"/>
</dbReference>
<dbReference type="CDD" id="cd00130">
    <property type="entry name" value="PAS"/>
    <property type="match status" value="1"/>
</dbReference>
<dbReference type="PROSITE" id="PS50113">
    <property type="entry name" value="PAC"/>
    <property type="match status" value="1"/>
</dbReference>
<dbReference type="SMART" id="SM00388">
    <property type="entry name" value="HisKA"/>
    <property type="match status" value="1"/>
</dbReference>
<evidence type="ECO:0000256" key="1">
    <source>
        <dbReference type="ARBA" id="ARBA00000085"/>
    </source>
</evidence>
<accession>A0A0S1SNF8</accession>
<dbReference type="InterPro" id="IPR036097">
    <property type="entry name" value="HisK_dim/P_sf"/>
</dbReference>
<organism evidence="11 12">
    <name type="scientific">Candidatus Peribacter riflensis</name>
    <dbReference type="NCBI Taxonomy" id="1735162"/>
    <lineage>
        <taxon>Bacteria</taxon>
        <taxon>Candidatus Peregrinibacteriota</taxon>
        <taxon>Candidatus Peribacteria</taxon>
        <taxon>Candidatus Peribacterales</taxon>
        <taxon>Candidatus Peribacteraceae</taxon>
        <taxon>Candidatus Peribacter</taxon>
    </lineage>
</organism>
<keyword evidence="3" id="KW-0597">Phosphoprotein</keyword>
<dbReference type="PANTHER" id="PTHR45453:SF1">
    <property type="entry name" value="PHOSPHATE REGULON SENSOR PROTEIN PHOR"/>
    <property type="match status" value="1"/>
</dbReference>
<comment type="catalytic activity">
    <reaction evidence="1">
        <text>ATP + protein L-histidine = ADP + protein N-phospho-L-histidine.</text>
        <dbReference type="EC" id="2.7.13.3"/>
    </reaction>
</comment>
<dbReference type="Pfam" id="PF02518">
    <property type="entry name" value="HATPase_c"/>
    <property type="match status" value="1"/>
</dbReference>
<keyword evidence="5 11" id="KW-0418">Kinase</keyword>
<dbReference type="GO" id="GO:0006355">
    <property type="term" value="P:regulation of DNA-templated transcription"/>
    <property type="evidence" value="ECO:0007669"/>
    <property type="project" value="InterPro"/>
</dbReference>
<evidence type="ECO:0000259" key="10">
    <source>
        <dbReference type="PROSITE" id="PS50113"/>
    </source>
</evidence>
<dbReference type="GO" id="GO:0016036">
    <property type="term" value="P:cellular response to phosphate starvation"/>
    <property type="evidence" value="ECO:0007669"/>
    <property type="project" value="TreeGrafter"/>
</dbReference>
<dbReference type="InterPro" id="IPR050351">
    <property type="entry name" value="BphY/WalK/GraS-like"/>
</dbReference>
<dbReference type="Gene3D" id="1.10.287.130">
    <property type="match status" value="1"/>
</dbReference>
<dbReference type="InterPro" id="IPR005467">
    <property type="entry name" value="His_kinase_dom"/>
</dbReference>
<reference evidence="12" key="1">
    <citation type="submission" date="2015-10" db="EMBL/GenBank/DDBJ databases">
        <title>Analysis of five complete genome sequences for members of the class Peribacteria in the recently recognized Peregrinibacteria bacterial phylum.</title>
        <authorList>
            <person name="Anantharaman K."/>
            <person name="Brown C.T."/>
            <person name="Burstein D."/>
            <person name="Castelle C.J."/>
            <person name="Probst A.J."/>
            <person name="Thomas B.C."/>
            <person name="Williams K.H."/>
            <person name="Banfield J.F."/>
        </authorList>
    </citation>
    <scope>NUCLEOTIDE SEQUENCE [LARGE SCALE GENOMIC DNA]</scope>
</reference>
<dbReference type="Pfam" id="PF00512">
    <property type="entry name" value="HisKA"/>
    <property type="match status" value="1"/>
</dbReference>
<name>A0A0S1SIN0_9BACT</name>
<evidence type="ECO:0000256" key="2">
    <source>
        <dbReference type="ARBA" id="ARBA00012438"/>
    </source>
</evidence>
<dbReference type="PANTHER" id="PTHR45453">
    <property type="entry name" value="PHOSPHATE REGULON SENSOR PROTEIN PHOR"/>
    <property type="match status" value="1"/>
</dbReference>
<feature type="domain" description="Histidine kinase" evidence="8">
    <location>
        <begin position="235"/>
        <end position="448"/>
    </location>
</feature>
<reference evidence="11 12" key="2">
    <citation type="journal article" date="2016" name="PeerJ">
        <title>Analysis of five complete genome sequences for members of the class Peribacteria in the recently recognized Peregrinibacteria bacterial phylum.</title>
        <authorList>
            <person name="Anantharaman K."/>
            <person name="Brown C.T."/>
            <person name="Burstein D."/>
            <person name="Castelle C.J."/>
            <person name="Probst A.J."/>
            <person name="Thomas B.C."/>
            <person name="Williams K.H."/>
            <person name="Banfield J.F."/>
        </authorList>
    </citation>
    <scope>NUCLEOTIDE SEQUENCE [LARGE SCALE GENOMIC DNA]</scope>
    <source>
        <strain evidence="11">RIFOXYD1_FULL_PER-ii_59_16</strain>
    </source>
</reference>
<dbReference type="PRINTS" id="PR00344">
    <property type="entry name" value="BCTRLSENSOR"/>
</dbReference>
<evidence type="ECO:0000256" key="7">
    <source>
        <dbReference type="ARBA" id="ARBA00023136"/>
    </source>
</evidence>
<dbReference type="GO" id="GO:0004721">
    <property type="term" value="F:phosphoprotein phosphatase activity"/>
    <property type="evidence" value="ECO:0007669"/>
    <property type="project" value="TreeGrafter"/>
</dbReference>
<feature type="domain" description="PAS" evidence="9">
    <location>
        <begin position="100"/>
        <end position="145"/>
    </location>
</feature>
<dbReference type="GO" id="GO:0005886">
    <property type="term" value="C:plasma membrane"/>
    <property type="evidence" value="ECO:0007669"/>
    <property type="project" value="TreeGrafter"/>
</dbReference>
<evidence type="ECO:0000313" key="12">
    <source>
        <dbReference type="Proteomes" id="UP000069135"/>
    </source>
</evidence>
<dbReference type="FunFam" id="3.30.565.10:FF:000006">
    <property type="entry name" value="Sensor histidine kinase WalK"/>
    <property type="match status" value="1"/>
</dbReference>
<dbReference type="InterPro" id="IPR004358">
    <property type="entry name" value="Sig_transdc_His_kin-like_C"/>
</dbReference>
<dbReference type="SMART" id="SM00387">
    <property type="entry name" value="HATPase_c"/>
    <property type="match status" value="1"/>
</dbReference>
<dbReference type="Proteomes" id="UP000069135">
    <property type="component" value="Chromosome"/>
</dbReference>
<evidence type="ECO:0000313" key="11">
    <source>
        <dbReference type="EMBL" id="ALM12990.1"/>
    </source>
</evidence>
<evidence type="ECO:0000256" key="6">
    <source>
        <dbReference type="ARBA" id="ARBA00023012"/>
    </source>
</evidence>
<dbReference type="SUPFAM" id="SSF47384">
    <property type="entry name" value="Homodimeric domain of signal transducing histidine kinase"/>
    <property type="match status" value="1"/>
</dbReference>
<dbReference type="PROSITE" id="PS50109">
    <property type="entry name" value="HIS_KIN"/>
    <property type="match status" value="1"/>
</dbReference>
<accession>A0A0S1SNM7</accession>
<dbReference type="Gene3D" id="3.30.565.10">
    <property type="entry name" value="Histidine kinase-like ATPase, C-terminal domain"/>
    <property type="match status" value="1"/>
</dbReference>
<evidence type="ECO:0000256" key="4">
    <source>
        <dbReference type="ARBA" id="ARBA00022679"/>
    </source>
</evidence>
<dbReference type="SUPFAM" id="SSF55874">
    <property type="entry name" value="ATPase domain of HSP90 chaperone/DNA topoisomerase II/histidine kinase"/>
    <property type="match status" value="1"/>
</dbReference>
<dbReference type="InterPro" id="IPR000014">
    <property type="entry name" value="PAS"/>
</dbReference>
<dbReference type="EMBL" id="CP013065">
    <property type="protein sequence ID" value="ALM12990.1"/>
    <property type="molecule type" value="Genomic_DNA"/>
</dbReference>
<proteinExistence type="predicted"/>
<keyword evidence="4" id="KW-0808">Transferase</keyword>
<keyword evidence="6" id="KW-0902">Two-component regulatory system</keyword>
<dbReference type="SUPFAM" id="SSF55785">
    <property type="entry name" value="PYP-like sensor domain (PAS domain)"/>
    <property type="match status" value="1"/>
</dbReference>
<dbReference type="CDD" id="cd00082">
    <property type="entry name" value="HisKA"/>
    <property type="match status" value="1"/>
</dbReference>
<evidence type="ECO:0000259" key="8">
    <source>
        <dbReference type="PROSITE" id="PS50109"/>
    </source>
</evidence>
<dbReference type="InterPro" id="IPR001610">
    <property type="entry name" value="PAC"/>
</dbReference>
<dbReference type="KEGG" id="prf:PeribacterA2_0291"/>
<dbReference type="GO" id="GO:0000155">
    <property type="term" value="F:phosphorelay sensor kinase activity"/>
    <property type="evidence" value="ECO:0007669"/>
    <property type="project" value="InterPro"/>
</dbReference>
<accession>A0A0S1SR20</accession>
<dbReference type="AlphaFoldDB" id="A0A0S1SIN0"/>
<protein>
    <recommendedName>
        <fullName evidence="2">histidine kinase</fullName>
        <ecNumber evidence="2">2.7.13.3</ecNumber>
    </recommendedName>
</protein>
<dbReference type="InterPro" id="IPR003594">
    <property type="entry name" value="HATPase_dom"/>
</dbReference>
<dbReference type="InterPro" id="IPR035965">
    <property type="entry name" value="PAS-like_dom_sf"/>
</dbReference>
<gene>
    <name evidence="11" type="ORF">PeribacterD1_0291</name>
</gene>
<dbReference type="EC" id="2.7.13.3" evidence="2"/>
<evidence type="ECO:0000256" key="5">
    <source>
        <dbReference type="ARBA" id="ARBA00022777"/>
    </source>
</evidence>
<dbReference type="InterPro" id="IPR013767">
    <property type="entry name" value="PAS_fold"/>
</dbReference>
<dbReference type="Pfam" id="PF00989">
    <property type="entry name" value="PAS"/>
    <property type="match status" value="1"/>
</dbReference>
<dbReference type="CDD" id="cd00075">
    <property type="entry name" value="HATPase"/>
    <property type="match status" value="1"/>
</dbReference>
<evidence type="ECO:0000256" key="3">
    <source>
        <dbReference type="ARBA" id="ARBA00022553"/>
    </source>
</evidence>
<accession>A0A0S1SJ94</accession>
<dbReference type="SMART" id="SM00086">
    <property type="entry name" value="PAC"/>
    <property type="match status" value="1"/>
</dbReference>
<dbReference type="InterPro" id="IPR003661">
    <property type="entry name" value="HisK_dim/P_dom"/>
</dbReference>
<evidence type="ECO:0000259" key="9">
    <source>
        <dbReference type="PROSITE" id="PS50112"/>
    </source>
</evidence>
<dbReference type="InterPro" id="IPR000700">
    <property type="entry name" value="PAS-assoc_C"/>
</dbReference>
<feature type="domain" description="PAC" evidence="10">
    <location>
        <begin position="180"/>
        <end position="231"/>
    </location>
</feature>
<accession>A0A0S1SIN0</accession>